<feature type="repeat" description="TPR" evidence="3">
    <location>
        <begin position="433"/>
        <end position="466"/>
    </location>
</feature>
<feature type="transmembrane region" description="Helical" evidence="4">
    <location>
        <begin position="12"/>
        <end position="29"/>
    </location>
</feature>
<dbReference type="OrthoDB" id="8566379at2"/>
<gene>
    <name evidence="6" type="ORF">HT99x_005275</name>
    <name evidence="5" type="ORF">HT99x_02750</name>
</gene>
<dbReference type="Proteomes" id="UP000051497">
    <property type="component" value="Unassembled WGS sequence"/>
</dbReference>
<keyword evidence="2 3" id="KW-0802">TPR repeat</keyword>
<feature type="transmembrane region" description="Helical" evidence="4">
    <location>
        <begin position="90"/>
        <end position="115"/>
    </location>
</feature>
<keyword evidence="7" id="KW-1185">Reference proteome</keyword>
<feature type="transmembrane region" description="Helical" evidence="4">
    <location>
        <begin position="362"/>
        <end position="379"/>
    </location>
</feature>
<evidence type="ECO:0000313" key="7">
    <source>
        <dbReference type="Proteomes" id="UP000051497"/>
    </source>
</evidence>
<evidence type="ECO:0000256" key="3">
    <source>
        <dbReference type="PROSITE-ProRule" id="PRU00339"/>
    </source>
</evidence>
<dbReference type="InterPro" id="IPR052346">
    <property type="entry name" value="O-mannosyl-transferase_TMTC"/>
</dbReference>
<evidence type="ECO:0000313" key="6">
    <source>
        <dbReference type="EMBL" id="MCS5710832.1"/>
    </source>
</evidence>
<keyword evidence="1" id="KW-0677">Repeat</keyword>
<accession>A0A0Q9YGQ7</accession>
<dbReference type="PROSITE" id="PS50005">
    <property type="entry name" value="TPR"/>
    <property type="match status" value="1"/>
</dbReference>
<comment type="caution">
    <text evidence="5">The sequence shown here is derived from an EMBL/GenBank/DDBJ whole genome shotgun (WGS) entry which is preliminary data.</text>
</comment>
<keyword evidence="4" id="KW-0812">Transmembrane</keyword>
<feature type="transmembrane region" description="Helical" evidence="4">
    <location>
        <begin position="153"/>
        <end position="169"/>
    </location>
</feature>
<reference evidence="6" key="2">
    <citation type="journal article" date="2016" name="Genome Announc.">
        <title>Draft Genome Sequences of Two Novel Amoeba-Resistant Intranuclear Bacteria, 'Candidatus Berkiella cookevillensis' and 'Candidatus Berkiella aquae'.</title>
        <authorList>
            <person name="Mehari Y.T."/>
            <person name="Arivett B.A."/>
            <person name="Farone A.L."/>
            <person name="Gunderson J.H."/>
            <person name="Farone M.B."/>
        </authorList>
    </citation>
    <scope>NUCLEOTIDE SEQUENCE</scope>
    <source>
        <strain evidence="6">HT99</strain>
    </source>
</reference>
<dbReference type="AlphaFoldDB" id="A0A0Q9YGQ7"/>
<dbReference type="PANTHER" id="PTHR44227:SF3">
    <property type="entry name" value="PROTEIN O-MANNOSYL-TRANSFERASE TMTC4"/>
    <property type="match status" value="1"/>
</dbReference>
<feature type="transmembrane region" description="Helical" evidence="4">
    <location>
        <begin position="127"/>
        <end position="147"/>
    </location>
</feature>
<dbReference type="EMBL" id="LKAJ01000015">
    <property type="protein sequence ID" value="KRG19771.1"/>
    <property type="molecule type" value="Genomic_DNA"/>
</dbReference>
<dbReference type="EMBL" id="LKAJ02000001">
    <property type="protein sequence ID" value="MCS5710832.1"/>
    <property type="molecule type" value="Genomic_DNA"/>
</dbReference>
<name>A0A0Q9YGQ7_9GAMM</name>
<evidence type="ECO:0000256" key="4">
    <source>
        <dbReference type="SAM" id="Phobius"/>
    </source>
</evidence>
<organism evidence="5">
    <name type="scientific">Candidatus Berkiella aquae</name>
    <dbReference type="NCBI Taxonomy" id="295108"/>
    <lineage>
        <taxon>Bacteria</taxon>
        <taxon>Pseudomonadati</taxon>
        <taxon>Pseudomonadota</taxon>
        <taxon>Gammaproteobacteria</taxon>
        <taxon>Candidatus Berkiellales</taxon>
        <taxon>Candidatus Berkiellaceae</taxon>
        <taxon>Candidatus Berkiella</taxon>
    </lineage>
</organism>
<dbReference type="InterPro" id="IPR011990">
    <property type="entry name" value="TPR-like_helical_dom_sf"/>
</dbReference>
<feature type="transmembrane region" description="Helical" evidence="4">
    <location>
        <begin position="234"/>
        <end position="252"/>
    </location>
</feature>
<dbReference type="Gene3D" id="1.25.40.10">
    <property type="entry name" value="Tetratricopeptide repeat domain"/>
    <property type="match status" value="1"/>
</dbReference>
<reference evidence="5" key="1">
    <citation type="submission" date="2015-09" db="EMBL/GenBank/DDBJ databases">
        <title>Draft Genome Sequences of Two Novel Amoeba-resistant Intranuclear Bacteria, Candidatus Berkiella cookevillensis and Candidatus Berkiella aquae.</title>
        <authorList>
            <person name="Mehari Y.T."/>
            <person name="Arivett B.A."/>
            <person name="Farone A.L."/>
            <person name="Gunderson J.H."/>
            <person name="Farone M.B."/>
        </authorList>
    </citation>
    <scope>NUCLEOTIDE SEQUENCE [LARGE SCALE GENOMIC DNA]</scope>
    <source>
        <strain evidence="5">HT99</strain>
    </source>
</reference>
<feature type="transmembrane region" description="Helical" evidence="4">
    <location>
        <begin position="391"/>
        <end position="409"/>
    </location>
</feature>
<keyword evidence="4" id="KW-0472">Membrane</keyword>
<dbReference type="InterPro" id="IPR019734">
    <property type="entry name" value="TPR_rpt"/>
</dbReference>
<evidence type="ECO:0000313" key="5">
    <source>
        <dbReference type="EMBL" id="KRG19771.1"/>
    </source>
</evidence>
<dbReference type="PANTHER" id="PTHR44227">
    <property type="match status" value="1"/>
</dbReference>
<evidence type="ECO:0000256" key="1">
    <source>
        <dbReference type="ARBA" id="ARBA00022737"/>
    </source>
</evidence>
<dbReference type="STRING" id="295108.HT99x_02750"/>
<dbReference type="SUPFAM" id="SSF48452">
    <property type="entry name" value="TPR-like"/>
    <property type="match status" value="1"/>
</dbReference>
<reference evidence="6" key="3">
    <citation type="submission" date="2021-06" db="EMBL/GenBank/DDBJ databases">
        <title>Genomic Description and Analysis of Intracellular Bacteria, Candidatus Berkiella cookevillensis and Candidatus Berkiella aquae.</title>
        <authorList>
            <person name="Kidane D.T."/>
            <person name="Mehari Y.T."/>
            <person name="Rice F.C."/>
            <person name="Arivett B.A."/>
            <person name="Farone A.L."/>
            <person name="Berk S.G."/>
            <person name="Farone M.B."/>
        </authorList>
    </citation>
    <scope>NUCLEOTIDE SEQUENCE</scope>
    <source>
        <strain evidence="6">HT99</strain>
    </source>
</reference>
<feature type="transmembrane region" description="Helical" evidence="4">
    <location>
        <begin position="334"/>
        <end position="355"/>
    </location>
</feature>
<evidence type="ECO:0000256" key="2">
    <source>
        <dbReference type="ARBA" id="ARBA00022803"/>
    </source>
</evidence>
<keyword evidence="4" id="KW-1133">Transmembrane helix</keyword>
<proteinExistence type="predicted"/>
<sequence>MLKTETVKNGLFFGATLLAVAILISFLYWKGLNGPFLLDDLQSIEGAQLTTFSWGQLIDISLQNDSGPLGRPLSIASFALNHYFFGLNPFYYKLINLFIHILCGFAIGLFIYLLMTLIPKAKPFAKRISFFTALLWLIHPLQVSTVLYPVQRMTQLCHLCIILGLNTYLWGRIRQFTDKSYGLLLMAISYVWFFPLALLCKETGIIFPWYVFLIEYFLLKYKGAAQNGLYLKRFHQLFCLGLLFSFLFYYWYHLETNLALFADKNITLFDRLLTQLNVLVFYLKLILIPQLADMGLYHDDFGVITGFNLQTVLCSVLLFSLAIVIYIGRKRAPIISFGIAWFFVSHAIESTILPLEMVFEHRNYLASVGLLLIPIYYFVPFMSKVTTAPKRIYALFSFLLFAMLATITLQRSIIWSSSGTFLQESLLHHPLSPRVHIEIANVLLQEQQFGLAFESLEEAARLDPYNAGIALHKILIHCQLQSVPPALYQEAKQKIQQGAITPYVITVLDIMIQNMFNKQCSSVDRNKIIELLRLCYNNPFLKYKPRYKAVLYHLEAGLELLNTNLDKSRFLLLKSYETYPKRIDPLLQKAYLEMRYGLYEEAEKSVSYAHQQLSKNKLAKAKLQKLDFAMQAIKLQSQKE</sequence>
<protein>
    <submittedName>
        <fullName evidence="5">Uncharacterized protein</fullName>
    </submittedName>
</protein>
<dbReference type="RefSeq" id="WP_075067344.1">
    <property type="nucleotide sequence ID" value="NZ_LKAJ02000001.1"/>
</dbReference>
<feature type="transmembrane region" description="Helical" evidence="4">
    <location>
        <begin position="304"/>
        <end position="328"/>
    </location>
</feature>